<dbReference type="AlphaFoldDB" id="A0AAD0KR06"/>
<gene>
    <name evidence="1" type="ORF">DIJ64_08000</name>
</gene>
<accession>A0AAD0KR06</accession>
<organism evidence="1 2">
    <name type="scientific">Mycobacterium leprae</name>
    <dbReference type="NCBI Taxonomy" id="1769"/>
    <lineage>
        <taxon>Bacteria</taxon>
        <taxon>Bacillati</taxon>
        <taxon>Actinomycetota</taxon>
        <taxon>Actinomycetes</taxon>
        <taxon>Mycobacteriales</taxon>
        <taxon>Mycobacteriaceae</taxon>
        <taxon>Mycobacterium</taxon>
    </lineage>
</organism>
<dbReference type="EMBL" id="CP029543">
    <property type="protein sequence ID" value="AWV48028.1"/>
    <property type="molecule type" value="Genomic_DNA"/>
</dbReference>
<proteinExistence type="predicted"/>
<evidence type="ECO:0000313" key="2">
    <source>
        <dbReference type="Proteomes" id="UP000249682"/>
    </source>
</evidence>
<protein>
    <submittedName>
        <fullName evidence="1">Uncharacterized protein</fullName>
    </submittedName>
</protein>
<reference evidence="1 2" key="1">
    <citation type="submission" date="2018-05" db="EMBL/GenBank/DDBJ databases">
        <title>Evolution of small genomes with special reference to Mycobacterium leprae.</title>
        <authorList>
            <person name="Mohanty P.S."/>
            <person name="Bansal A.K."/>
            <person name="Gupta U.D."/>
            <person name="Naaz F."/>
            <person name="Dwivedi V.D."/>
            <person name="Singh H."/>
            <person name="Gupta G."/>
            <person name="Sharma S."/>
            <person name="Arora M."/>
        </authorList>
    </citation>
    <scope>NUCLEOTIDE SEQUENCE [LARGE SCALE GENOMIC DNA]</scope>
    <source>
        <strain evidence="1 2">MRHRU-235-G</strain>
    </source>
</reference>
<name>A0AAD0KR06_MYCLR</name>
<dbReference type="Proteomes" id="UP000249682">
    <property type="component" value="Chromosome"/>
</dbReference>
<evidence type="ECO:0000313" key="1">
    <source>
        <dbReference type="EMBL" id="AWV48028.1"/>
    </source>
</evidence>
<sequence length="68" mass="7631">MALPLPISESNKIMTADKHWEATGMVPLTQTYLVVFDNLMRLDSRFFLEDSAGIPARGGGYRYFTTTS</sequence>